<protein>
    <submittedName>
        <fullName evidence="1">Uncharacterized protein</fullName>
    </submittedName>
</protein>
<name>A0A645CQJ0_9ZZZZ</name>
<proteinExistence type="predicted"/>
<dbReference type="EMBL" id="VSSQ01029273">
    <property type="protein sequence ID" value="MPM79336.1"/>
    <property type="molecule type" value="Genomic_DNA"/>
</dbReference>
<dbReference type="AlphaFoldDB" id="A0A645CQJ0"/>
<gene>
    <name evidence="1" type="ORF">SDC9_126369</name>
</gene>
<organism evidence="1">
    <name type="scientific">bioreactor metagenome</name>
    <dbReference type="NCBI Taxonomy" id="1076179"/>
    <lineage>
        <taxon>unclassified sequences</taxon>
        <taxon>metagenomes</taxon>
        <taxon>ecological metagenomes</taxon>
    </lineage>
</organism>
<sequence>MRPAVEVLVPLAAGIAEVGVQVDEPGGQQASAALDHLRALAGEIAAQPGDFAVLHKEAVLFYEFFAVEYFKIFEEKFFHYLAPPPQR</sequence>
<accession>A0A645CQJ0</accession>
<comment type="caution">
    <text evidence="1">The sequence shown here is derived from an EMBL/GenBank/DDBJ whole genome shotgun (WGS) entry which is preliminary data.</text>
</comment>
<evidence type="ECO:0000313" key="1">
    <source>
        <dbReference type="EMBL" id="MPM79336.1"/>
    </source>
</evidence>
<reference evidence="1" key="1">
    <citation type="submission" date="2019-08" db="EMBL/GenBank/DDBJ databases">
        <authorList>
            <person name="Kucharzyk K."/>
            <person name="Murdoch R.W."/>
            <person name="Higgins S."/>
            <person name="Loffler F."/>
        </authorList>
    </citation>
    <scope>NUCLEOTIDE SEQUENCE</scope>
</reference>